<keyword evidence="7" id="KW-1185">Reference proteome</keyword>
<dbReference type="AlphaFoldDB" id="A0AA88EHT3"/>
<protein>
    <recommendedName>
        <fullName evidence="5">Receptor ligand binding region domain-containing protein</fullName>
    </recommendedName>
</protein>
<evidence type="ECO:0000256" key="3">
    <source>
        <dbReference type="ARBA" id="ARBA00022989"/>
    </source>
</evidence>
<keyword evidence="3" id="KW-1133">Transmembrane helix</keyword>
<reference evidence="6" key="1">
    <citation type="submission" date="2023-07" db="EMBL/GenBank/DDBJ databases">
        <title>draft genome sequence of fig (Ficus carica).</title>
        <authorList>
            <person name="Takahashi T."/>
            <person name="Nishimura K."/>
        </authorList>
    </citation>
    <scope>NUCLEOTIDE SEQUENCE</scope>
</reference>
<dbReference type="Pfam" id="PF01094">
    <property type="entry name" value="ANF_receptor"/>
    <property type="match status" value="1"/>
</dbReference>
<dbReference type="EMBL" id="BTGU01022000">
    <property type="protein sequence ID" value="GMN75227.1"/>
    <property type="molecule type" value="Genomic_DNA"/>
</dbReference>
<evidence type="ECO:0000256" key="1">
    <source>
        <dbReference type="ARBA" id="ARBA00004370"/>
    </source>
</evidence>
<evidence type="ECO:0000256" key="2">
    <source>
        <dbReference type="ARBA" id="ARBA00022692"/>
    </source>
</evidence>
<dbReference type="InterPro" id="IPR001828">
    <property type="entry name" value="ANF_lig-bd_rcpt"/>
</dbReference>
<keyword evidence="2" id="KW-0812">Transmembrane</keyword>
<dbReference type="SUPFAM" id="SSF53822">
    <property type="entry name" value="Periplasmic binding protein-like I"/>
    <property type="match status" value="1"/>
</dbReference>
<accession>A0AA88EHT3</accession>
<dbReference type="PANTHER" id="PTHR34836">
    <property type="entry name" value="OS06G0188250 PROTEIN"/>
    <property type="match status" value="1"/>
</dbReference>
<sequence length="328" mass="36216">MQEAALVLESTANKFPLISLTSPAMSSLTPMPPSYSSFLFQMANDIVFQTQCIAAIVGHFNWRKVTAIYELDNGLSTGSGVVTLLSDSLRSVNSEIEHHRAFLSLSSLSDPKTAIEEELIQLKSKSNRVFIVLQFSLESAVLLFEKAKQMGTMEKGYVWIVADEIASLLESVDSSVKNITMQGVIGLKTSFADTTKSFRQFKRRFRRAYGSQYPEEEENSSPSIFALRAYDAVAAIAKAVGELEGQVITAKNLSEKLLSIDFRGLGGVIKFKDGMLAQSPTFKIINMIGKGYREIALWSVDNGFSENLVEKDGTKAKEAYLTGPIYWP</sequence>
<name>A0AA88EHT3_FICCA</name>
<dbReference type="PANTHER" id="PTHR34836:SF1">
    <property type="entry name" value="OS09G0428600 PROTEIN"/>
    <property type="match status" value="1"/>
</dbReference>
<proteinExistence type="predicted"/>
<comment type="subcellular location">
    <subcellularLocation>
        <location evidence="1">Membrane</location>
    </subcellularLocation>
</comment>
<evidence type="ECO:0000256" key="4">
    <source>
        <dbReference type="ARBA" id="ARBA00023136"/>
    </source>
</evidence>
<organism evidence="6 7">
    <name type="scientific">Ficus carica</name>
    <name type="common">Common fig</name>
    <dbReference type="NCBI Taxonomy" id="3494"/>
    <lineage>
        <taxon>Eukaryota</taxon>
        <taxon>Viridiplantae</taxon>
        <taxon>Streptophyta</taxon>
        <taxon>Embryophyta</taxon>
        <taxon>Tracheophyta</taxon>
        <taxon>Spermatophyta</taxon>
        <taxon>Magnoliopsida</taxon>
        <taxon>eudicotyledons</taxon>
        <taxon>Gunneridae</taxon>
        <taxon>Pentapetalae</taxon>
        <taxon>rosids</taxon>
        <taxon>fabids</taxon>
        <taxon>Rosales</taxon>
        <taxon>Moraceae</taxon>
        <taxon>Ficeae</taxon>
        <taxon>Ficus</taxon>
    </lineage>
</organism>
<dbReference type="InterPro" id="IPR015683">
    <property type="entry name" value="Ionotropic_Glu_rcpt"/>
</dbReference>
<evidence type="ECO:0000259" key="5">
    <source>
        <dbReference type="Pfam" id="PF01094"/>
    </source>
</evidence>
<dbReference type="FunFam" id="3.40.50.2300:FF:000188">
    <property type="entry name" value="Glutamate receptor"/>
    <property type="match status" value="1"/>
</dbReference>
<evidence type="ECO:0000313" key="7">
    <source>
        <dbReference type="Proteomes" id="UP001187192"/>
    </source>
</evidence>
<keyword evidence="4" id="KW-0472">Membrane</keyword>
<feature type="non-terminal residue" evidence="6">
    <location>
        <position position="328"/>
    </location>
</feature>
<comment type="caution">
    <text evidence="6">The sequence shown here is derived from an EMBL/GenBank/DDBJ whole genome shotgun (WGS) entry which is preliminary data.</text>
</comment>
<gene>
    <name evidence="6" type="ORF">TIFTF001_056752</name>
</gene>
<dbReference type="InterPro" id="IPR028082">
    <property type="entry name" value="Peripla_BP_I"/>
</dbReference>
<dbReference type="Proteomes" id="UP001187192">
    <property type="component" value="Unassembled WGS sequence"/>
</dbReference>
<evidence type="ECO:0000313" key="6">
    <source>
        <dbReference type="EMBL" id="GMN75227.1"/>
    </source>
</evidence>
<dbReference type="GO" id="GO:0016020">
    <property type="term" value="C:membrane"/>
    <property type="evidence" value="ECO:0007669"/>
    <property type="project" value="UniProtKB-SubCell"/>
</dbReference>
<dbReference type="Gene3D" id="3.40.50.2300">
    <property type="match status" value="1"/>
</dbReference>
<feature type="domain" description="Receptor ligand binding region" evidence="5">
    <location>
        <begin position="11"/>
        <end position="289"/>
    </location>
</feature>